<evidence type="ECO:0000259" key="4">
    <source>
        <dbReference type="Pfam" id="PF03968"/>
    </source>
</evidence>
<dbReference type="InterPro" id="IPR052037">
    <property type="entry name" value="LPS_export_LptA"/>
</dbReference>
<dbReference type="OrthoDB" id="102574at2"/>
<dbReference type="HOGENOM" id="CLU_346449_0_0_0"/>
<dbReference type="InterPro" id="IPR005653">
    <property type="entry name" value="OstA-like_N"/>
</dbReference>
<dbReference type="Gene3D" id="2.60.450.10">
    <property type="entry name" value="Lipopolysaccharide (LPS) transport protein A like domain"/>
    <property type="match status" value="2"/>
</dbReference>
<organism evidence="5 6">
    <name type="scientific">Granulicella mallensis (strain ATCC BAA-1857 / DSM 23137 / MP5ACTX8)</name>
    <dbReference type="NCBI Taxonomy" id="682795"/>
    <lineage>
        <taxon>Bacteria</taxon>
        <taxon>Pseudomonadati</taxon>
        <taxon>Acidobacteriota</taxon>
        <taxon>Terriglobia</taxon>
        <taxon>Terriglobales</taxon>
        <taxon>Acidobacteriaceae</taxon>
        <taxon>Granulicella</taxon>
    </lineage>
</organism>
<dbReference type="PANTHER" id="PTHR36504">
    <property type="entry name" value="LIPOPOLYSACCHARIDE EXPORT SYSTEM PROTEIN LPTA"/>
    <property type="match status" value="1"/>
</dbReference>
<sequence length="822" mass="85512">MKASVERLRWVLAGGAVLLLVVLAVFLGYGRYRALRTWRDIVRRSGAHITHETDGFTYSQSLKGRTIFTLHAAKGIPHGDGKWSLHDGVLTLYGKTPADFDRIYGADFEYDEKTQIVQALGEVHIDVQAPGALAAGGKTPAANAPKPPATPSDGKSGGNDHIIHVRTSGLSYNRAEGIATTDQEVEFRYAGLQCLAKGAIFNSDESMLHLLADVRLTGDIRGEPMTVHAVKADLNRESDTVALVQPVARTQGRTARAASALLHLRKDGSISQAEADGNVAFDEGTRHLTAPHLEATFNTASLPQTTKLTGGVVLWDDDAQQPMHGKANEVDTSFNALGAPTNIVATGAAQVALSDHKGSGPALSREMRGDRIVATLVPIGHKTVSRLSQVVATGSAMARGDSPVAPSAGHPQTQEIKSTMITADNLRADLEPGASQKAELRKVFGTGHARLQQDAPLGEQQTSTSDTIDIAFASQPTKSGGMATGITSAVQNGHVVIHSVPALRAGAAKPEPPSDASANNAVYDGATSKLTLTGSAHYTQGDTQLTAATIVANQTTGDADAQGNVLATLLGAETSATAQATHVTADHAHLVQASQAADFYGNEAHPARLWQGASQVEAATLQFDQKQKTLAARPASAGGLVHAVFANANPSQAKGKTASSGEGQVVRVASPAMDYSDIAREATFSGGVHIDGATGQARSQKAVVFLNPAVSSKAAPGAAKPAGPTNLLGGSVEKVVLSEAVRIDQPGRAGTGEQLVYTTADSSYILTGTPAKPPHIADVKQGNVTGATLLFRSDDSTIIVTGAPPGPAQKHGRVRTETEVRQ</sequence>
<accession>G8NS31</accession>
<evidence type="ECO:0000256" key="3">
    <source>
        <dbReference type="SAM" id="Phobius"/>
    </source>
</evidence>
<feature type="compositionally biased region" description="Low complexity" evidence="2">
    <location>
        <begin position="134"/>
        <end position="144"/>
    </location>
</feature>
<feature type="region of interest" description="Disordered" evidence="2">
    <location>
        <begin position="802"/>
        <end position="822"/>
    </location>
</feature>
<protein>
    <submittedName>
        <fullName evidence="5">OstA family protein</fullName>
    </submittedName>
</protein>
<dbReference type="GO" id="GO:0009279">
    <property type="term" value="C:cell outer membrane"/>
    <property type="evidence" value="ECO:0007669"/>
    <property type="project" value="TreeGrafter"/>
</dbReference>
<dbReference type="GO" id="GO:0030288">
    <property type="term" value="C:outer membrane-bounded periplasmic space"/>
    <property type="evidence" value="ECO:0007669"/>
    <property type="project" value="TreeGrafter"/>
</dbReference>
<keyword evidence="3" id="KW-0472">Membrane</keyword>
<dbReference type="EMBL" id="CP003130">
    <property type="protein sequence ID" value="AEU36239.1"/>
    <property type="molecule type" value="Genomic_DNA"/>
</dbReference>
<proteinExistence type="predicted"/>
<dbReference type="PANTHER" id="PTHR36504:SF1">
    <property type="entry name" value="LIPOPOLYSACCHARIDE EXPORT SYSTEM PROTEIN LPTA"/>
    <property type="match status" value="1"/>
</dbReference>
<evidence type="ECO:0000313" key="6">
    <source>
        <dbReference type="Proteomes" id="UP000007113"/>
    </source>
</evidence>
<keyword evidence="3" id="KW-0812">Transmembrane</keyword>
<dbReference type="Pfam" id="PF06835">
    <property type="entry name" value="LptC"/>
    <property type="match status" value="1"/>
</dbReference>
<dbReference type="Proteomes" id="UP000007113">
    <property type="component" value="Chromosome"/>
</dbReference>
<dbReference type="GO" id="GO:0015920">
    <property type="term" value="P:lipopolysaccharide transport"/>
    <property type="evidence" value="ECO:0007669"/>
    <property type="project" value="TreeGrafter"/>
</dbReference>
<feature type="transmembrane region" description="Helical" evidence="3">
    <location>
        <begin position="12"/>
        <end position="32"/>
    </location>
</feature>
<dbReference type="Pfam" id="PF03968">
    <property type="entry name" value="LptD_N"/>
    <property type="match status" value="1"/>
</dbReference>
<keyword evidence="3" id="KW-1133">Transmembrane helix</keyword>
<dbReference type="eggNOG" id="COG1452">
    <property type="taxonomic scope" value="Bacteria"/>
</dbReference>
<dbReference type="STRING" id="682795.AciX8_1903"/>
<dbReference type="eggNOG" id="COG1934">
    <property type="taxonomic scope" value="Bacteria"/>
</dbReference>
<feature type="domain" description="Organic solvent tolerance-like N-terminal" evidence="4">
    <location>
        <begin position="511"/>
        <end position="557"/>
    </location>
</feature>
<dbReference type="RefSeq" id="WP_014265118.1">
    <property type="nucleotide sequence ID" value="NC_016631.1"/>
</dbReference>
<name>G8NS31_GRAMM</name>
<dbReference type="AlphaFoldDB" id="G8NS31"/>
<gene>
    <name evidence="5" type="ordered locus">AciX8_1903</name>
</gene>
<dbReference type="KEGG" id="gma:AciX8_1903"/>
<dbReference type="GO" id="GO:0017089">
    <property type="term" value="F:glycolipid transfer activity"/>
    <property type="evidence" value="ECO:0007669"/>
    <property type="project" value="TreeGrafter"/>
</dbReference>
<evidence type="ECO:0000313" key="5">
    <source>
        <dbReference type="EMBL" id="AEU36239.1"/>
    </source>
</evidence>
<evidence type="ECO:0000256" key="2">
    <source>
        <dbReference type="SAM" id="MobiDB-lite"/>
    </source>
</evidence>
<reference evidence="5 6" key="1">
    <citation type="submission" date="2011-11" db="EMBL/GenBank/DDBJ databases">
        <title>Complete sequence of Granulicella mallensis MP5ACTX8.</title>
        <authorList>
            <consortium name="US DOE Joint Genome Institute"/>
            <person name="Lucas S."/>
            <person name="Copeland A."/>
            <person name="Lapidus A."/>
            <person name="Cheng J.-F."/>
            <person name="Goodwin L."/>
            <person name="Pitluck S."/>
            <person name="Peters L."/>
            <person name="Lu M."/>
            <person name="Detter J.C."/>
            <person name="Han C."/>
            <person name="Tapia R."/>
            <person name="Land M."/>
            <person name="Hauser L."/>
            <person name="Kyrpides N."/>
            <person name="Ivanova N."/>
            <person name="Mikhailova N."/>
            <person name="Pagani I."/>
            <person name="Rawat S."/>
            <person name="Mannisto M."/>
            <person name="Haggblom M."/>
            <person name="Woyke T."/>
        </authorList>
    </citation>
    <scope>NUCLEOTIDE SEQUENCE [LARGE SCALE GENOMIC DNA]</scope>
    <source>
        <strain evidence="6">ATCC BAA-1857 / DSM 23137 / MP5ACTX8</strain>
    </source>
</reference>
<keyword evidence="1" id="KW-0732">Signal</keyword>
<feature type="region of interest" description="Disordered" evidence="2">
    <location>
        <begin position="134"/>
        <end position="160"/>
    </location>
</feature>
<keyword evidence="6" id="KW-1185">Reference proteome</keyword>
<evidence type="ECO:0000256" key="1">
    <source>
        <dbReference type="ARBA" id="ARBA00022729"/>
    </source>
</evidence>
<dbReference type="InterPro" id="IPR010664">
    <property type="entry name" value="LipoPS_assembly_LptC-rel"/>
</dbReference>